<dbReference type="AlphaFoldDB" id="A0A455SUD0"/>
<sequence>MMMQKKLFTVHASGSRPLLALSTLIAMLLLLLSACGGTSSSSSNSGSSIDYSGTIVIWHGWQGAYLQAKQAIFNEYMRLHPKVKIVLVHQDNIASKAATAVKAGNGPDIIAFTDDNLGSLALGHVVVPLDQYISQDYLNRTYSPAAASALVFNGHVYGVPEAVEAITLMYNKNLVSADQLPKTTDDLLAFAKRYQQTHPGQYGVVWPTEDAYFNAPWFYGFGAQYVTPDGKAHLDTPQALQAMEYIASFRPYLPKQPTYDVVSSLFAEGKAAIIINGPWSYADYASGGKINVGFATLPIVSATGTPAKPFVGVKSLWMAKTAKNPALVADLMKFYTNKANQIAMSRADGEIPANSAAADDPAIQALPAVAGYAAQVKLGVALPNTPYMSALWTPVQNALTAVWNGTQTPAKALSDAQAAATKGIAQISS</sequence>
<evidence type="ECO:0000256" key="2">
    <source>
        <dbReference type="ARBA" id="ARBA00022448"/>
    </source>
</evidence>
<dbReference type="Pfam" id="PF13416">
    <property type="entry name" value="SBP_bac_8"/>
    <property type="match status" value="1"/>
</dbReference>
<name>A0A455SUD0_9CHLR</name>
<dbReference type="EMBL" id="AP019377">
    <property type="protein sequence ID" value="BBH92033.1"/>
    <property type="molecule type" value="Genomic_DNA"/>
</dbReference>
<dbReference type="GO" id="GO:0042956">
    <property type="term" value="P:maltodextrin transmembrane transport"/>
    <property type="evidence" value="ECO:0007669"/>
    <property type="project" value="TreeGrafter"/>
</dbReference>
<dbReference type="PROSITE" id="PS51257">
    <property type="entry name" value="PROKAR_LIPOPROTEIN"/>
    <property type="match status" value="1"/>
</dbReference>
<dbReference type="PANTHER" id="PTHR30061">
    <property type="entry name" value="MALTOSE-BINDING PERIPLASMIC PROTEIN"/>
    <property type="match status" value="1"/>
</dbReference>
<dbReference type="GO" id="GO:0015144">
    <property type="term" value="F:carbohydrate transmembrane transporter activity"/>
    <property type="evidence" value="ECO:0007669"/>
    <property type="project" value="InterPro"/>
</dbReference>
<accession>A0A455SUD0</accession>
<proteinExistence type="inferred from homology"/>
<evidence type="ECO:0000256" key="3">
    <source>
        <dbReference type="ARBA" id="ARBA00022597"/>
    </source>
</evidence>
<protein>
    <submittedName>
        <fullName evidence="5">ABC transporter substrate-binding protein</fullName>
    </submittedName>
</protein>
<dbReference type="Gene3D" id="3.40.190.10">
    <property type="entry name" value="Periplasmic binding protein-like II"/>
    <property type="match status" value="2"/>
</dbReference>
<evidence type="ECO:0000313" key="5">
    <source>
        <dbReference type="EMBL" id="BBH92033.1"/>
    </source>
</evidence>
<comment type="similarity">
    <text evidence="1">Belongs to the bacterial solute-binding protein 1 family.</text>
</comment>
<organism evidence="5">
    <name type="scientific">Thermogemmatispora argillosa</name>
    <dbReference type="NCBI Taxonomy" id="2045280"/>
    <lineage>
        <taxon>Bacteria</taxon>
        <taxon>Bacillati</taxon>
        <taxon>Chloroflexota</taxon>
        <taxon>Ktedonobacteria</taxon>
        <taxon>Thermogemmatisporales</taxon>
        <taxon>Thermogemmatisporaceae</taxon>
        <taxon>Thermogemmatispora</taxon>
    </lineage>
</organism>
<keyword evidence="4" id="KW-0732">Signal</keyword>
<dbReference type="InterPro" id="IPR006059">
    <property type="entry name" value="SBP"/>
</dbReference>
<dbReference type="GO" id="GO:1901982">
    <property type="term" value="F:maltose binding"/>
    <property type="evidence" value="ECO:0007669"/>
    <property type="project" value="TreeGrafter"/>
</dbReference>
<dbReference type="GO" id="GO:0015768">
    <property type="term" value="P:maltose transport"/>
    <property type="evidence" value="ECO:0007669"/>
    <property type="project" value="TreeGrafter"/>
</dbReference>
<keyword evidence="2" id="KW-0813">Transport</keyword>
<dbReference type="GO" id="GO:0055052">
    <property type="term" value="C:ATP-binding cassette (ABC) transporter complex, substrate-binding subunit-containing"/>
    <property type="evidence" value="ECO:0007669"/>
    <property type="project" value="TreeGrafter"/>
</dbReference>
<evidence type="ECO:0000256" key="4">
    <source>
        <dbReference type="ARBA" id="ARBA00022729"/>
    </source>
</evidence>
<keyword evidence="3" id="KW-0762">Sugar transport</keyword>
<dbReference type="SUPFAM" id="SSF53850">
    <property type="entry name" value="Periplasmic binding protein-like II"/>
    <property type="match status" value="1"/>
</dbReference>
<dbReference type="PANTHER" id="PTHR30061:SF50">
    <property type="entry name" value="MALTOSE_MALTODEXTRIN-BINDING PERIPLASMIC PROTEIN"/>
    <property type="match status" value="1"/>
</dbReference>
<reference evidence="5" key="1">
    <citation type="submission" date="2018-12" db="EMBL/GenBank/DDBJ databases">
        <title>Novel natural products biosynthetic potential of the class Ktedonobacteria.</title>
        <authorList>
            <person name="Zheng Y."/>
            <person name="Saitou A."/>
            <person name="Wang C.M."/>
            <person name="Toyoda A."/>
            <person name="Minakuchi Y."/>
            <person name="Sekiguchi Y."/>
            <person name="Ueda K."/>
            <person name="Takano H."/>
            <person name="Sakai Y."/>
            <person name="Yokota A."/>
            <person name="Yabe S."/>
        </authorList>
    </citation>
    <scope>NUCLEOTIDE SEQUENCE</scope>
    <source>
        <strain evidence="5">A3-2</strain>
    </source>
</reference>
<dbReference type="InterPro" id="IPR006060">
    <property type="entry name" value="Maltose/Cyclodextrin-bd"/>
</dbReference>
<gene>
    <name evidence="5" type="ORF">KTA_02320</name>
</gene>
<dbReference type="PRINTS" id="PR00181">
    <property type="entry name" value="MALTOSEBP"/>
</dbReference>
<evidence type="ECO:0000256" key="1">
    <source>
        <dbReference type="ARBA" id="ARBA00008520"/>
    </source>
</evidence>